<keyword evidence="2" id="KW-1005">Bacterial flagellum biogenesis</keyword>
<gene>
    <name evidence="4" type="primary">flbT</name>
    <name evidence="4" type="ORF">IG617_12095</name>
</gene>
<organism evidence="4 5">
    <name type="scientific">Roseibium polysiphoniae</name>
    <dbReference type="NCBI Taxonomy" id="2571221"/>
    <lineage>
        <taxon>Bacteria</taxon>
        <taxon>Pseudomonadati</taxon>
        <taxon>Pseudomonadota</taxon>
        <taxon>Alphaproteobacteria</taxon>
        <taxon>Hyphomicrobiales</taxon>
        <taxon>Stappiaceae</taxon>
        <taxon>Roseibium</taxon>
    </lineage>
</organism>
<protein>
    <submittedName>
        <fullName evidence="4">Flagellar biosynthesis repressor FlbT</fullName>
    </submittedName>
</protein>
<keyword evidence="1" id="KW-0678">Repressor</keyword>
<name>A0ABR9CAW7_9HYPH</name>
<keyword evidence="3" id="KW-0694">RNA-binding</keyword>
<evidence type="ECO:0000256" key="2">
    <source>
        <dbReference type="ARBA" id="ARBA00022795"/>
    </source>
</evidence>
<comment type="caution">
    <text evidence="4">The sequence shown here is derived from an EMBL/GenBank/DDBJ whole genome shotgun (WGS) entry which is preliminary data.</text>
</comment>
<dbReference type="Proteomes" id="UP000615687">
    <property type="component" value="Unassembled WGS sequence"/>
</dbReference>
<dbReference type="EMBL" id="JACYXJ010000004">
    <property type="protein sequence ID" value="MBD8877030.1"/>
    <property type="molecule type" value="Genomic_DNA"/>
</dbReference>
<dbReference type="InterPro" id="IPR009967">
    <property type="entry name" value="Flagellum_FlbT"/>
</dbReference>
<keyword evidence="4" id="KW-0969">Cilium</keyword>
<evidence type="ECO:0000256" key="3">
    <source>
        <dbReference type="ARBA" id="ARBA00022884"/>
    </source>
</evidence>
<sequence length="140" mass="15751">MKIGLKAGERLFLNGAVIRVERKTQLELMNDAVFLLEGHILQQDEATTPLRQIYFILQSMVMDPTSAPMMRDLFEMVLLSVRRGFSDEDVLDGLDEVAALAGDGRWFDAMKLVRNLYPIEDDLMSPTHNRKVAASILAAV</sequence>
<accession>A0ABR9CAW7</accession>
<proteinExistence type="predicted"/>
<dbReference type="RefSeq" id="WP_153772077.1">
    <property type="nucleotide sequence ID" value="NZ_JACYXJ010000004.1"/>
</dbReference>
<reference evidence="4 5" key="1">
    <citation type="submission" date="2020-09" db="EMBL/GenBank/DDBJ databases">
        <title>The genome sequence of type strain Labrenzia polysiphoniae KACC 19711.</title>
        <authorList>
            <person name="Liu Y."/>
        </authorList>
    </citation>
    <scope>NUCLEOTIDE SEQUENCE [LARGE SCALE GENOMIC DNA]</scope>
    <source>
        <strain evidence="4 5">KACC 19711</strain>
    </source>
</reference>
<keyword evidence="4" id="KW-0966">Cell projection</keyword>
<evidence type="ECO:0000313" key="4">
    <source>
        <dbReference type="EMBL" id="MBD8877030.1"/>
    </source>
</evidence>
<evidence type="ECO:0000256" key="1">
    <source>
        <dbReference type="ARBA" id="ARBA00022491"/>
    </source>
</evidence>
<dbReference type="PIRSF" id="PIRSF009533">
    <property type="entry name" value="FlbT"/>
    <property type="match status" value="1"/>
</dbReference>
<keyword evidence="5" id="KW-1185">Reference proteome</keyword>
<keyword evidence="4" id="KW-0282">Flagellum</keyword>
<evidence type="ECO:0000313" key="5">
    <source>
        <dbReference type="Proteomes" id="UP000615687"/>
    </source>
</evidence>
<dbReference type="NCBIfam" id="NF001995">
    <property type="entry name" value="PRK00794.1-1"/>
    <property type="match status" value="1"/>
</dbReference>
<dbReference type="Pfam" id="PF07378">
    <property type="entry name" value="FlbT"/>
    <property type="match status" value="1"/>
</dbReference>